<name>A0A1G8BTA4_9MICO</name>
<sequence>MTTLDVVVEAHASSDRVLQVPLGVDDAARAAWIAEATDRIRPATAHWGEAGEVLVPAVVERATELVQPEDVLVLQLWPEAVPVAGVVRVSVHESPGVDAVRAELLGHDGDVVTALGEARMGVGWEWFHSQEVDDVAIMGWQAAFADERVLVVVTLEPTLAMLLPALLDDVRVLARDLALAIGGEPWQGADLGDPGLSHGGEEWTVRA</sequence>
<dbReference type="Proteomes" id="UP000198822">
    <property type="component" value="Chromosome I"/>
</dbReference>
<dbReference type="RefSeq" id="WP_157674679.1">
    <property type="nucleotide sequence ID" value="NZ_LT629695.1"/>
</dbReference>
<protein>
    <submittedName>
        <fullName evidence="1">Uncharacterized protein</fullName>
    </submittedName>
</protein>
<organism evidence="1 2">
    <name type="scientific">Agrococcus jejuensis</name>
    <dbReference type="NCBI Taxonomy" id="399736"/>
    <lineage>
        <taxon>Bacteria</taxon>
        <taxon>Bacillati</taxon>
        <taxon>Actinomycetota</taxon>
        <taxon>Actinomycetes</taxon>
        <taxon>Micrococcales</taxon>
        <taxon>Microbacteriaceae</taxon>
        <taxon>Agrococcus</taxon>
    </lineage>
</organism>
<gene>
    <name evidence="1" type="ORF">SAMN04489720_1047</name>
</gene>
<evidence type="ECO:0000313" key="1">
    <source>
        <dbReference type="EMBL" id="SDH36392.1"/>
    </source>
</evidence>
<dbReference type="EMBL" id="LT629695">
    <property type="protein sequence ID" value="SDH36392.1"/>
    <property type="molecule type" value="Genomic_DNA"/>
</dbReference>
<proteinExistence type="predicted"/>
<reference evidence="2" key="1">
    <citation type="submission" date="2016-10" db="EMBL/GenBank/DDBJ databases">
        <authorList>
            <person name="Varghese N."/>
            <person name="Submissions S."/>
        </authorList>
    </citation>
    <scope>NUCLEOTIDE SEQUENCE [LARGE SCALE GENOMIC DNA]</scope>
    <source>
        <strain evidence="2">DSM 22002</strain>
    </source>
</reference>
<dbReference type="STRING" id="399736.SAMN04489720_1047"/>
<dbReference type="AlphaFoldDB" id="A0A1G8BTA4"/>
<evidence type="ECO:0000313" key="2">
    <source>
        <dbReference type="Proteomes" id="UP000198822"/>
    </source>
</evidence>
<keyword evidence="2" id="KW-1185">Reference proteome</keyword>
<accession>A0A1G8BTA4</accession>